<gene>
    <name evidence="5" type="ORF">JL09_g3983</name>
</gene>
<dbReference type="SUPFAM" id="SSF56281">
    <property type="entry name" value="Metallo-hydrolase/oxidoreductase"/>
    <property type="match status" value="1"/>
</dbReference>
<evidence type="ECO:0000313" key="6">
    <source>
        <dbReference type="Proteomes" id="UP000029867"/>
    </source>
</evidence>
<keyword evidence="2 4" id="KW-0114">cAMP</keyword>
<dbReference type="Pfam" id="PF02112">
    <property type="entry name" value="PDEase_II"/>
    <property type="match status" value="1"/>
</dbReference>
<reference evidence="6" key="1">
    <citation type="journal article" date="2014" name="Microb. Cell Fact.">
        <title>Exploiting Issatchenkia orientalis SD108 for succinic acid production.</title>
        <authorList>
            <person name="Xiao H."/>
            <person name="Shao Z."/>
            <person name="Jiang Y."/>
            <person name="Dole S."/>
            <person name="Zhao H."/>
        </authorList>
    </citation>
    <scope>NUCLEOTIDE SEQUENCE [LARGE SCALE GENOMIC DNA]</scope>
    <source>
        <strain evidence="6">SD108</strain>
    </source>
</reference>
<dbReference type="PIRSF" id="PIRSF000962">
    <property type="entry name" value="Cyc_nuc_PDEase"/>
    <property type="match status" value="1"/>
</dbReference>
<name>A0A099NYB4_PICKU</name>
<accession>A0A099NYB4</accession>
<evidence type="ECO:0000256" key="4">
    <source>
        <dbReference type="PIRNR" id="PIRNR000962"/>
    </source>
</evidence>
<keyword evidence="1 4" id="KW-0378">Hydrolase</keyword>
<dbReference type="PANTHER" id="PTHR28283">
    <property type="entry name" value="3',5'-CYCLIC-NUCLEOTIDE PHOSPHODIESTERASE 1"/>
    <property type="match status" value="1"/>
</dbReference>
<proteinExistence type="inferred from homology"/>
<dbReference type="eggNOG" id="ENOG502RFKK">
    <property type="taxonomic scope" value="Eukaryota"/>
</dbReference>
<comment type="caution">
    <text evidence="5">The sequence shown here is derived from an EMBL/GenBank/DDBJ whole genome shotgun (WGS) entry which is preliminary data.</text>
</comment>
<dbReference type="CDD" id="cd07735">
    <property type="entry name" value="class_II_PDE_MBL-fold"/>
    <property type="match status" value="1"/>
</dbReference>
<dbReference type="GO" id="GO:0004115">
    <property type="term" value="F:3',5'-cyclic-AMP phosphodiesterase activity"/>
    <property type="evidence" value="ECO:0007669"/>
    <property type="project" value="UniProtKB-UniRule"/>
</dbReference>
<dbReference type="AlphaFoldDB" id="A0A099NYB4"/>
<sequence length="397" mass="44600">MPTNKRRFEVIILGCSGGPISGKTCSFLLKPADVETVDIIQSDEDNGCLLALDAGSGLSNILDILDSKDKCTSFQLSNASYLLDLYPVSDSDNGNNGDAYRISDYLNLENMLLRIPFQSADSKSLNKSNYQIADLLLNKINGYLITHSHLDHVCSLVINSPGFTKKKEVYGLESTIEPIRKDLFNNSIWPDLVSMGIISLNYLEHNQPSRMISPRYEVTAFRLSHGKLCQDNRRFISSAFLITDLKYDYSMLFFGDVESDLCSGIDYNLFVWGKIAPLIRDDKFNTIFIECSTVDKPGPLYGHLTPSNLIYELLNLRKSIVCLDNTSVSNLSYDDPYFQHLKVQPLRGLNVIIIHVKETTDNVNPRTLILEEVEILNKTHHLQINFSIGLSGISLLL</sequence>
<dbReference type="GO" id="GO:1902660">
    <property type="term" value="P:negative regulation of glucose mediated signaling pathway"/>
    <property type="evidence" value="ECO:0007669"/>
    <property type="project" value="TreeGrafter"/>
</dbReference>
<evidence type="ECO:0000256" key="3">
    <source>
        <dbReference type="ARBA" id="ARBA00025762"/>
    </source>
</evidence>
<dbReference type="Proteomes" id="UP000029867">
    <property type="component" value="Unassembled WGS sequence"/>
</dbReference>
<dbReference type="PANTHER" id="PTHR28283:SF1">
    <property type="entry name" value="3',5'-CYCLIC-NUCLEOTIDE PHOSPHODIESTERASE 1"/>
    <property type="match status" value="1"/>
</dbReference>
<organism evidence="5 6">
    <name type="scientific">Pichia kudriavzevii</name>
    <name type="common">Yeast</name>
    <name type="synonym">Issatchenkia orientalis</name>
    <dbReference type="NCBI Taxonomy" id="4909"/>
    <lineage>
        <taxon>Eukaryota</taxon>
        <taxon>Fungi</taxon>
        <taxon>Dikarya</taxon>
        <taxon>Ascomycota</taxon>
        <taxon>Saccharomycotina</taxon>
        <taxon>Pichiomycetes</taxon>
        <taxon>Pichiales</taxon>
        <taxon>Pichiaceae</taxon>
        <taxon>Pichia</taxon>
    </lineage>
</organism>
<comment type="similarity">
    <text evidence="3 4">Belongs to the cyclic nucleotide phosphodiesterase class-II family.</text>
</comment>
<dbReference type="PROSITE" id="PS00607">
    <property type="entry name" value="PDEASE_II"/>
    <property type="match status" value="1"/>
</dbReference>
<dbReference type="EMBL" id="JQFK01000051">
    <property type="protein sequence ID" value="KGK36856.1"/>
    <property type="molecule type" value="Genomic_DNA"/>
</dbReference>
<evidence type="ECO:0000313" key="5">
    <source>
        <dbReference type="EMBL" id="KGK36856.1"/>
    </source>
</evidence>
<dbReference type="HOGENOM" id="CLU_016658_2_1_1"/>
<dbReference type="GO" id="GO:0006198">
    <property type="term" value="P:cAMP catabolic process"/>
    <property type="evidence" value="ECO:0007669"/>
    <property type="project" value="UniProtKB-UniRule"/>
</dbReference>
<evidence type="ECO:0000256" key="1">
    <source>
        <dbReference type="ARBA" id="ARBA00022801"/>
    </source>
</evidence>
<dbReference type="VEuPathDB" id="FungiDB:C5L36_0C04700"/>
<dbReference type="Gene3D" id="3.60.15.10">
    <property type="entry name" value="Ribonuclease Z/Hydroxyacylglutathione hydrolase-like"/>
    <property type="match status" value="1"/>
</dbReference>
<dbReference type="PRINTS" id="PR00388">
    <property type="entry name" value="PDIESTERASE2"/>
</dbReference>
<evidence type="ECO:0008006" key="7">
    <source>
        <dbReference type="Google" id="ProtNLM"/>
    </source>
</evidence>
<dbReference type="InterPro" id="IPR036866">
    <property type="entry name" value="RibonucZ/Hydroxyglut_hydro"/>
</dbReference>
<dbReference type="GO" id="GO:0047555">
    <property type="term" value="F:3',5'-cyclic-GMP phosphodiesterase activity"/>
    <property type="evidence" value="ECO:0007669"/>
    <property type="project" value="TreeGrafter"/>
</dbReference>
<dbReference type="InterPro" id="IPR024225">
    <property type="entry name" value="cAMP-PdiesteraseII_CS"/>
</dbReference>
<protein>
    <recommendedName>
        <fullName evidence="7">3',5'-cyclic-nucleotide phosphodiesterase</fullName>
    </recommendedName>
</protein>
<dbReference type="InterPro" id="IPR000396">
    <property type="entry name" value="Pdiesterase2"/>
</dbReference>
<evidence type="ECO:0000256" key="2">
    <source>
        <dbReference type="ARBA" id="ARBA00023149"/>
    </source>
</evidence>